<dbReference type="Proteomes" id="UP001055153">
    <property type="component" value="Unassembled WGS sequence"/>
</dbReference>
<comment type="caution">
    <text evidence="2">The sequence shown here is derived from an EMBL/GenBank/DDBJ whole genome shotgun (WGS) entry which is preliminary data.</text>
</comment>
<accession>A0ABQ4SJG9</accession>
<reference evidence="2" key="1">
    <citation type="journal article" date="2021" name="Front. Microbiol.">
        <title>Comprehensive Comparative Genomics and Phenotyping of Methylobacterium Species.</title>
        <authorList>
            <person name="Alessa O."/>
            <person name="Ogura Y."/>
            <person name="Fujitani Y."/>
            <person name="Takami H."/>
            <person name="Hayashi T."/>
            <person name="Sahin N."/>
            <person name="Tani A."/>
        </authorList>
    </citation>
    <scope>NUCLEOTIDE SEQUENCE</scope>
    <source>
        <strain evidence="2">DSM 17168</strain>
    </source>
</reference>
<dbReference type="EMBL" id="BPQQ01000072">
    <property type="protein sequence ID" value="GJE03317.1"/>
    <property type="molecule type" value="Genomic_DNA"/>
</dbReference>
<keyword evidence="1" id="KW-0812">Transmembrane</keyword>
<evidence type="ECO:0000313" key="3">
    <source>
        <dbReference type="Proteomes" id="UP001055153"/>
    </source>
</evidence>
<reference evidence="2" key="2">
    <citation type="submission" date="2021-08" db="EMBL/GenBank/DDBJ databases">
        <authorList>
            <person name="Tani A."/>
            <person name="Ola A."/>
            <person name="Ogura Y."/>
            <person name="Katsura K."/>
            <person name="Hayashi T."/>
        </authorList>
    </citation>
    <scope>NUCLEOTIDE SEQUENCE</scope>
    <source>
        <strain evidence="2">DSM 17168</strain>
    </source>
</reference>
<proteinExistence type="predicted"/>
<organism evidence="2 3">
    <name type="scientific">Methylobacterium isbiliense</name>
    <dbReference type="NCBI Taxonomy" id="315478"/>
    <lineage>
        <taxon>Bacteria</taxon>
        <taxon>Pseudomonadati</taxon>
        <taxon>Pseudomonadota</taxon>
        <taxon>Alphaproteobacteria</taxon>
        <taxon>Hyphomicrobiales</taxon>
        <taxon>Methylobacteriaceae</taxon>
        <taxon>Methylobacterium</taxon>
    </lineage>
</organism>
<sequence>MTDIHLFAFVIVPLTVLVLGWILAFWACWVVSK</sequence>
<evidence type="ECO:0000313" key="2">
    <source>
        <dbReference type="EMBL" id="GJE03317.1"/>
    </source>
</evidence>
<evidence type="ECO:0000256" key="1">
    <source>
        <dbReference type="SAM" id="Phobius"/>
    </source>
</evidence>
<gene>
    <name evidence="2" type="ORF">GMJLKIPL_5271</name>
</gene>
<keyword evidence="3" id="KW-1185">Reference proteome</keyword>
<name>A0ABQ4SJG9_9HYPH</name>
<feature type="transmembrane region" description="Helical" evidence="1">
    <location>
        <begin position="6"/>
        <end position="31"/>
    </location>
</feature>
<protein>
    <submittedName>
        <fullName evidence="2">Uncharacterized protein</fullName>
    </submittedName>
</protein>
<keyword evidence="1" id="KW-1133">Transmembrane helix</keyword>
<keyword evidence="1" id="KW-0472">Membrane</keyword>